<keyword evidence="2" id="KW-1185">Reference proteome</keyword>
<organism evidence="1 2">
    <name type="scientific">Mycobacterium phage UnionJack</name>
    <dbReference type="NCBI Taxonomy" id="1673876"/>
    <lineage>
        <taxon>Viruses</taxon>
        <taxon>Duplodnaviria</taxon>
        <taxon>Heunggongvirae</taxon>
        <taxon>Uroviricota</taxon>
        <taxon>Caudoviricetes</taxon>
        <taxon>Benedictvirus</taxon>
        <taxon>Benedictvirus unionjack</taxon>
    </lineage>
</organism>
<dbReference type="RefSeq" id="YP_009198839.1">
    <property type="nucleotide sequence ID" value="NC_028802.1"/>
</dbReference>
<gene>
    <name evidence="1" type="ORF">UNIONJACK_67</name>
</gene>
<dbReference type="Proteomes" id="UP000202614">
    <property type="component" value="Segment"/>
</dbReference>
<name>A0A0K1LJ24_9CAUD</name>
<dbReference type="KEGG" id="vg:26625922"/>
<dbReference type="EMBL" id="KT004677">
    <property type="protein sequence ID" value="AKU42419.1"/>
    <property type="molecule type" value="Genomic_DNA"/>
</dbReference>
<sequence length="76" mass="8526">MIDAVTASLLNGDHIGHIIEFDWLFPASMVKARVSGELREIHHASEGYVDVWLSNSESGEKEEFSIYVGKKVDVYT</sequence>
<accession>A0A0K1LJ24</accession>
<dbReference type="GeneID" id="26625922"/>
<evidence type="ECO:0000313" key="2">
    <source>
        <dbReference type="Proteomes" id="UP000202614"/>
    </source>
</evidence>
<reference evidence="1 2" key="1">
    <citation type="submission" date="2015-06" db="EMBL/GenBank/DDBJ databases">
        <authorList>
            <person name="Alford R.F."/>
            <person name="Ferguson J.R."/>
            <person name="Griffin W.B."/>
            <person name="Guertin S.W."/>
            <person name="Mascioli J.B."/>
            <person name="Mishra N."/>
            <person name="Munoz M.J."/>
            <person name="Parrella L.E."/>
            <person name="Poss L.M."/>
            <person name="Ranjan D."/>
            <person name="Sack Q.V."/>
            <person name="Sentis A.J."/>
            <person name="Sopp T.K."/>
            <person name="Thomas A."/>
            <person name="Wienbar S.R."/>
            <person name="Woolford M."/>
            <person name="Forsyth K.S."/>
            <person name="Chandra V.M."/>
            <person name="Braun M.A."/>
            <person name="Jarvik J."/>
            <person name="Lopez A.J."/>
            <person name="Bradley K.W."/>
            <person name="Asai D.J."/>
            <person name="Bowman C.A."/>
            <person name="Russell D.A."/>
            <person name="Pope W.H."/>
            <person name="Jacobs-Sera D."/>
            <person name="Hendrix R.W."/>
            <person name="Hatfull G.F."/>
        </authorList>
    </citation>
    <scope>NUCLEOTIDE SEQUENCE [LARGE SCALE GENOMIC DNA]</scope>
</reference>
<evidence type="ECO:0000313" key="1">
    <source>
        <dbReference type="EMBL" id="AKU42419.1"/>
    </source>
</evidence>
<dbReference type="OrthoDB" id="27500at10239"/>
<proteinExistence type="predicted"/>
<protein>
    <submittedName>
        <fullName evidence="1">Uncharacterized protein</fullName>
    </submittedName>
</protein>